<dbReference type="SUPFAM" id="SSF53822">
    <property type="entry name" value="Periplasmic binding protein-like I"/>
    <property type="match status" value="1"/>
</dbReference>
<keyword evidence="2" id="KW-0238">DNA-binding</keyword>
<dbReference type="RefSeq" id="WP_090675371.1">
    <property type="nucleotide sequence ID" value="NZ_FMTT01000043.1"/>
</dbReference>
<evidence type="ECO:0000256" key="2">
    <source>
        <dbReference type="ARBA" id="ARBA00023125"/>
    </source>
</evidence>
<reference evidence="6" key="1">
    <citation type="submission" date="2016-10" db="EMBL/GenBank/DDBJ databases">
        <authorList>
            <person name="Varghese N."/>
            <person name="Submissions S."/>
        </authorList>
    </citation>
    <scope>NUCLEOTIDE SEQUENCE [LARGE SCALE GENOMIC DNA]</scope>
    <source>
        <strain evidence="6">CGMCC 1.8946</strain>
    </source>
</reference>
<dbReference type="Gene3D" id="1.10.260.40">
    <property type="entry name" value="lambda repressor-like DNA-binding domains"/>
    <property type="match status" value="1"/>
</dbReference>
<dbReference type="CDD" id="cd01392">
    <property type="entry name" value="HTH_LacI"/>
    <property type="match status" value="1"/>
</dbReference>
<dbReference type="SUPFAM" id="SSF47413">
    <property type="entry name" value="lambda repressor-like DNA-binding domains"/>
    <property type="match status" value="1"/>
</dbReference>
<dbReference type="InterPro" id="IPR028082">
    <property type="entry name" value="Peripla_BP_I"/>
</dbReference>
<evidence type="ECO:0000313" key="6">
    <source>
        <dbReference type="Proteomes" id="UP000198601"/>
    </source>
</evidence>
<dbReference type="STRING" id="624147.SAMN04487970_104348"/>
<dbReference type="InterPro" id="IPR010982">
    <property type="entry name" value="Lambda_DNA-bd_dom_sf"/>
</dbReference>
<keyword evidence="1" id="KW-0805">Transcription regulation</keyword>
<protein>
    <submittedName>
        <fullName evidence="5">Transcriptional regulator, LacI family</fullName>
    </submittedName>
</protein>
<dbReference type="PRINTS" id="PR00036">
    <property type="entry name" value="HTHLACI"/>
</dbReference>
<accession>A0A1G4T7X1</accession>
<keyword evidence="6" id="KW-1185">Reference proteome</keyword>
<organism evidence="5 6">
    <name type="scientific">Paenibacillus tianmuensis</name>
    <dbReference type="NCBI Taxonomy" id="624147"/>
    <lineage>
        <taxon>Bacteria</taxon>
        <taxon>Bacillati</taxon>
        <taxon>Bacillota</taxon>
        <taxon>Bacilli</taxon>
        <taxon>Bacillales</taxon>
        <taxon>Paenibacillaceae</taxon>
        <taxon>Paenibacillus</taxon>
    </lineage>
</organism>
<dbReference type="SMART" id="SM00354">
    <property type="entry name" value="HTH_LACI"/>
    <property type="match status" value="1"/>
</dbReference>
<dbReference type="Gene3D" id="3.40.50.2300">
    <property type="match status" value="2"/>
</dbReference>
<dbReference type="AlphaFoldDB" id="A0A1G4T7X1"/>
<dbReference type="GO" id="GO:0003700">
    <property type="term" value="F:DNA-binding transcription factor activity"/>
    <property type="evidence" value="ECO:0007669"/>
    <property type="project" value="TreeGrafter"/>
</dbReference>
<proteinExistence type="predicted"/>
<dbReference type="Pfam" id="PF13377">
    <property type="entry name" value="Peripla_BP_3"/>
    <property type="match status" value="1"/>
</dbReference>
<evidence type="ECO:0000259" key="4">
    <source>
        <dbReference type="PROSITE" id="PS50932"/>
    </source>
</evidence>
<evidence type="ECO:0000256" key="1">
    <source>
        <dbReference type="ARBA" id="ARBA00023015"/>
    </source>
</evidence>
<feature type="domain" description="HTH lacI-type" evidence="4">
    <location>
        <begin position="4"/>
        <end position="58"/>
    </location>
</feature>
<dbReference type="InterPro" id="IPR046335">
    <property type="entry name" value="LacI/GalR-like_sensor"/>
</dbReference>
<dbReference type="EMBL" id="FMTT01000043">
    <property type="protein sequence ID" value="SCW76905.1"/>
    <property type="molecule type" value="Genomic_DNA"/>
</dbReference>
<gene>
    <name evidence="5" type="ORF">SAMN04487970_104348</name>
</gene>
<name>A0A1G4T7X1_9BACL</name>
<dbReference type="PANTHER" id="PTHR30146">
    <property type="entry name" value="LACI-RELATED TRANSCRIPTIONAL REPRESSOR"/>
    <property type="match status" value="1"/>
</dbReference>
<dbReference type="PROSITE" id="PS50932">
    <property type="entry name" value="HTH_LACI_2"/>
    <property type="match status" value="1"/>
</dbReference>
<evidence type="ECO:0000313" key="5">
    <source>
        <dbReference type="EMBL" id="SCW76905.1"/>
    </source>
</evidence>
<dbReference type="Pfam" id="PF00356">
    <property type="entry name" value="LacI"/>
    <property type="match status" value="1"/>
</dbReference>
<dbReference type="OrthoDB" id="9796186at2"/>
<dbReference type="PANTHER" id="PTHR30146:SF109">
    <property type="entry name" value="HTH-TYPE TRANSCRIPTIONAL REGULATOR GALS"/>
    <property type="match status" value="1"/>
</dbReference>
<dbReference type="Proteomes" id="UP000198601">
    <property type="component" value="Unassembled WGS sequence"/>
</dbReference>
<keyword evidence="3" id="KW-0804">Transcription</keyword>
<evidence type="ECO:0000256" key="3">
    <source>
        <dbReference type="ARBA" id="ARBA00023163"/>
    </source>
</evidence>
<sequence length="335" mass="38045">MNRVTIKDVAERSGISIRTVSRVINDDPNVKKETRAKVQAIIDELGFKVNMVARSLKEMKTNQIVIFIDRRQGMYWGAFHNEILHELHRSMKSRGYRMVISASSPDSFEEDENDGFYLVKHGLCDGAVIFDPNIGDKRITYLKEKAIPFVIIGKDKSNFETSYVDLDNKYAGYLGAKYIYDQGWKNFAFLLGSEKSVTNQERAKGFQQFCEEHHLQHPIIFGLTDLESAYRETAKLLADRKRKAIFISGDERALGVYRAIVEQGLKVGKDIGVIGIDNLRMGEFLFPALTTIGQPKQEISELALDILVDQIHSSKTLAKRMLISPSIVERESMKS</sequence>
<dbReference type="CDD" id="cd06267">
    <property type="entry name" value="PBP1_LacI_sugar_binding-like"/>
    <property type="match status" value="1"/>
</dbReference>
<dbReference type="GO" id="GO:0000976">
    <property type="term" value="F:transcription cis-regulatory region binding"/>
    <property type="evidence" value="ECO:0007669"/>
    <property type="project" value="TreeGrafter"/>
</dbReference>
<dbReference type="InterPro" id="IPR000843">
    <property type="entry name" value="HTH_LacI"/>
</dbReference>